<evidence type="ECO:0000313" key="2">
    <source>
        <dbReference type="Proteomes" id="UP001501692"/>
    </source>
</evidence>
<gene>
    <name evidence="1" type="ORF">GCM10023315_12420</name>
</gene>
<evidence type="ECO:0000313" key="1">
    <source>
        <dbReference type="EMBL" id="GAA4965047.1"/>
    </source>
</evidence>
<organism evidence="1 2">
    <name type="scientific">Algibacter aquimarinus</name>
    <dbReference type="NCBI Taxonomy" id="1136748"/>
    <lineage>
        <taxon>Bacteria</taxon>
        <taxon>Pseudomonadati</taxon>
        <taxon>Bacteroidota</taxon>
        <taxon>Flavobacteriia</taxon>
        <taxon>Flavobacteriales</taxon>
        <taxon>Flavobacteriaceae</taxon>
        <taxon>Algibacter</taxon>
    </lineage>
</organism>
<reference evidence="2" key="1">
    <citation type="journal article" date="2019" name="Int. J. Syst. Evol. Microbiol.">
        <title>The Global Catalogue of Microorganisms (GCM) 10K type strain sequencing project: providing services to taxonomists for standard genome sequencing and annotation.</title>
        <authorList>
            <consortium name="The Broad Institute Genomics Platform"/>
            <consortium name="The Broad Institute Genome Sequencing Center for Infectious Disease"/>
            <person name="Wu L."/>
            <person name="Ma J."/>
        </authorList>
    </citation>
    <scope>NUCLEOTIDE SEQUENCE [LARGE SCALE GENOMIC DNA]</scope>
    <source>
        <strain evidence="2">JCM 18287</strain>
    </source>
</reference>
<accession>A0ABP9H9V0</accession>
<dbReference type="EMBL" id="BAABJK010000004">
    <property type="protein sequence ID" value="GAA4965047.1"/>
    <property type="molecule type" value="Genomic_DNA"/>
</dbReference>
<name>A0ABP9H9V0_9FLAO</name>
<dbReference type="Proteomes" id="UP001501692">
    <property type="component" value="Unassembled WGS sequence"/>
</dbReference>
<protein>
    <recommendedName>
        <fullName evidence="3">Lipoprotein</fullName>
    </recommendedName>
</protein>
<dbReference type="PROSITE" id="PS51257">
    <property type="entry name" value="PROKAR_LIPOPROTEIN"/>
    <property type="match status" value="1"/>
</dbReference>
<sequence length="153" mass="17732">MKKATFGLILIFLTLFSSCNKEKILELNTRIAELEIQNKKLVDSISKSAYNKVLNSNIIGLTAKSEFIIHEESEVKFCFNYLEKLPNYDVYTTTRDGKLDKLIYESLTDNEFIYNFIPEKVGKYNIKLVAVFKINNKENEEIQVPTNLYVSVK</sequence>
<proteinExistence type="predicted"/>
<comment type="caution">
    <text evidence="1">The sequence shown here is derived from an EMBL/GenBank/DDBJ whole genome shotgun (WGS) entry which is preliminary data.</text>
</comment>
<keyword evidence="2" id="KW-1185">Reference proteome</keyword>
<dbReference type="RefSeq" id="WP_345165861.1">
    <property type="nucleotide sequence ID" value="NZ_BAABJK010000004.1"/>
</dbReference>
<evidence type="ECO:0008006" key="3">
    <source>
        <dbReference type="Google" id="ProtNLM"/>
    </source>
</evidence>